<organism evidence="8 9">
    <name type="scientific">Liquorilactobacillus oeni DSM 19972</name>
    <dbReference type="NCBI Taxonomy" id="1423777"/>
    <lineage>
        <taxon>Bacteria</taxon>
        <taxon>Bacillati</taxon>
        <taxon>Bacillota</taxon>
        <taxon>Bacilli</taxon>
        <taxon>Lactobacillales</taxon>
        <taxon>Lactobacillaceae</taxon>
        <taxon>Liquorilactobacillus</taxon>
    </lineage>
</organism>
<dbReference type="InterPro" id="IPR008532">
    <property type="entry name" value="NFACT_RNA-bd"/>
</dbReference>
<dbReference type="GO" id="GO:1990112">
    <property type="term" value="C:RQC complex"/>
    <property type="evidence" value="ECO:0007669"/>
    <property type="project" value="TreeGrafter"/>
</dbReference>
<dbReference type="Pfam" id="PF05670">
    <property type="entry name" value="NFACT-R_1"/>
    <property type="match status" value="1"/>
</dbReference>
<reference evidence="8 9" key="1">
    <citation type="journal article" date="2015" name="Genome Announc.">
        <title>Expanding the biotechnology potential of lactobacilli through comparative genomics of 213 strains and associated genera.</title>
        <authorList>
            <person name="Sun Z."/>
            <person name="Harris H.M."/>
            <person name="McCann A."/>
            <person name="Guo C."/>
            <person name="Argimon S."/>
            <person name="Zhang W."/>
            <person name="Yang X."/>
            <person name="Jeffery I.B."/>
            <person name="Cooney J.C."/>
            <person name="Kagawa T.F."/>
            <person name="Liu W."/>
            <person name="Song Y."/>
            <person name="Salvetti E."/>
            <person name="Wrobel A."/>
            <person name="Rasinkangas P."/>
            <person name="Parkhill J."/>
            <person name="Rea M.C."/>
            <person name="O'Sullivan O."/>
            <person name="Ritari J."/>
            <person name="Douillard F.P."/>
            <person name="Paul Ross R."/>
            <person name="Yang R."/>
            <person name="Briner A.E."/>
            <person name="Felis G.E."/>
            <person name="de Vos W.M."/>
            <person name="Barrangou R."/>
            <person name="Klaenhammer T.R."/>
            <person name="Caufield P.W."/>
            <person name="Cui Y."/>
            <person name="Zhang H."/>
            <person name="O'Toole P.W."/>
        </authorList>
    </citation>
    <scope>NUCLEOTIDE SEQUENCE [LARGE SCALE GENOMIC DNA]</scope>
    <source>
        <strain evidence="8 9">DSM 19972</strain>
    </source>
</reference>
<keyword evidence="1 5" id="KW-0820">tRNA-binding</keyword>
<dbReference type="GO" id="GO:0072344">
    <property type="term" value="P:rescue of stalled ribosome"/>
    <property type="evidence" value="ECO:0007669"/>
    <property type="project" value="UniProtKB-UniRule"/>
</dbReference>
<gene>
    <name evidence="5" type="primary">rqcH</name>
    <name evidence="8" type="ORF">FD46_GL001506</name>
</gene>
<dbReference type="GO" id="GO:0000049">
    <property type="term" value="F:tRNA binding"/>
    <property type="evidence" value="ECO:0007669"/>
    <property type="project" value="UniProtKB-UniRule"/>
</dbReference>
<keyword evidence="3 5" id="KW-0694">RNA-binding</keyword>
<dbReference type="AlphaFoldDB" id="A0A0R1MIW6"/>
<feature type="domain" description="NFACT RNA-binding" evidence="7">
    <location>
        <begin position="450"/>
        <end position="539"/>
    </location>
</feature>
<keyword evidence="9" id="KW-1185">Reference proteome</keyword>
<dbReference type="RefSeq" id="WP_057896351.1">
    <property type="nucleotide sequence ID" value="NZ_AZEH01000039.1"/>
</dbReference>
<evidence type="ECO:0000256" key="2">
    <source>
        <dbReference type="ARBA" id="ARBA00022730"/>
    </source>
</evidence>
<dbReference type="Pfam" id="PF05833">
    <property type="entry name" value="NFACT_N"/>
    <property type="match status" value="1"/>
</dbReference>
<dbReference type="EMBL" id="AZEH01000039">
    <property type="protein sequence ID" value="KRL04379.1"/>
    <property type="molecule type" value="Genomic_DNA"/>
</dbReference>
<comment type="function">
    <text evidence="5">Key component of the ribosome quality control system (RQC), a ribosome-associated complex that mediates the extraction of incompletely synthesized nascent chains from stalled ribosomes and their subsequent degradation. RqcH recruits Ala-charged tRNA, and with RqcP directs the elongation of stalled nascent chains on 50S ribosomal subunits, leading to non-templated C-terminal alanine extensions (Ala tail). The Ala tail promotes nascent chain degradation. May add between 1 and at least 8 Ala residues. Binds to stalled 50S ribosomal subunits.</text>
</comment>
<dbReference type="Gene3D" id="2.30.310.10">
    <property type="entry name" value="ibrinogen binding protein from staphylococcus aureus domain"/>
    <property type="match status" value="1"/>
</dbReference>
<dbReference type="PATRIC" id="fig|1423777.3.peg.1556"/>
<proteinExistence type="inferred from homology"/>
<evidence type="ECO:0000256" key="5">
    <source>
        <dbReference type="HAMAP-Rule" id="MF_00844"/>
    </source>
</evidence>
<dbReference type="InterPro" id="IPR051608">
    <property type="entry name" value="RQC_Subunit_NEMF"/>
</dbReference>
<dbReference type="InterPro" id="IPR043682">
    <property type="entry name" value="RqcH_bacterial"/>
</dbReference>
<comment type="caution">
    <text evidence="8">The sequence shown here is derived from an EMBL/GenBank/DDBJ whole genome shotgun (WGS) entry which is preliminary data.</text>
</comment>
<dbReference type="FunFam" id="2.30.310.10:FF:000004">
    <property type="entry name" value="Fibronectin-binding protein A"/>
    <property type="match status" value="1"/>
</dbReference>
<evidence type="ECO:0000256" key="4">
    <source>
        <dbReference type="ARBA" id="ARBA00022917"/>
    </source>
</evidence>
<evidence type="ECO:0000313" key="9">
    <source>
        <dbReference type="Proteomes" id="UP000051686"/>
    </source>
</evidence>
<comment type="similarity">
    <text evidence="5">Belongs to the NEMF family.</text>
</comment>
<keyword evidence="4 5" id="KW-0648">Protein biosynthesis</keyword>
<evidence type="ECO:0000256" key="1">
    <source>
        <dbReference type="ARBA" id="ARBA00022555"/>
    </source>
</evidence>
<dbReference type="Gene3D" id="3.40.970.40">
    <property type="entry name" value="fibrinogen binding protein from staphylococcus aureus domain like"/>
    <property type="match status" value="1"/>
</dbReference>
<dbReference type="PANTHER" id="PTHR15239">
    <property type="entry name" value="NUCLEAR EXPORT MEDIATOR FACTOR NEMF"/>
    <property type="match status" value="1"/>
</dbReference>
<feature type="region of interest" description="Disordered" evidence="6">
    <location>
        <begin position="431"/>
        <end position="451"/>
    </location>
</feature>
<sequence>MPFDGLFTRAMINELDAQLSSGRVAKISQPFPNEIILTIRAQRHNYPLLLSAHPSYARFQVTTLPYNNPPVPTNFTMMLRKYLEGAILTKISQLDNDRVAYLHFNTRNELGDQFSLLLSIEIMGRYSNIVLIDQREEKIIDTIKHIGPGQNRYRTLLPGARYLEPPKQDKLNPYTDQSKRFEQLMKTYPNREILAVQLQKNYQGFSREHSLFFADKLHEYAASPDQGWNICLNYVKRPTPVIVAEGKKKSFSFLPYAKIVIQATAPTLSSLLDLYYQDKATADRVQQQGAQLFHLVKLNLQKNKKKLKKLKQTLASTQKADQFRVKGELLTTYLNRVKRGMKGIELPNFYDNEKKITISLSNQLSPSQNAQKYFKKYQKLKNAVVYVTKQITLAQKELEYFEELETQLELADPQDLPDIKLELQQQGYLKAQKRNKSGKTRKNKPSSPATFFASDHTKISVGKNNLQNDRLTLKVAHKNDIWLHAKNIHGAHVIIHSESPSEKTLLEAATLAAYYSKSRSSANVPVDYVTVRKVHKPNGAKPGFVIYEGQQTLFVTPSAEKIAGLQKNK</sequence>
<dbReference type="STRING" id="1423777.FD46_GL001506"/>
<name>A0A0R1MIW6_9LACO</name>
<dbReference type="GO" id="GO:0019843">
    <property type="term" value="F:rRNA binding"/>
    <property type="evidence" value="ECO:0007669"/>
    <property type="project" value="UniProtKB-UniRule"/>
</dbReference>
<comment type="subunit">
    <text evidence="5">Associates with stalled 50S ribosomal subunits. Binds to RqcP.</text>
</comment>
<evidence type="ECO:0000313" key="8">
    <source>
        <dbReference type="EMBL" id="KRL04379.1"/>
    </source>
</evidence>
<keyword evidence="2 5" id="KW-0699">rRNA-binding</keyword>
<dbReference type="Proteomes" id="UP000051686">
    <property type="component" value="Unassembled WGS sequence"/>
</dbReference>
<accession>A0A0R1MIW6</accession>
<protein>
    <recommendedName>
        <fullName evidence="5">Rqc2 homolog RqcH</fullName>
        <shortName evidence="5">RqcH</shortName>
    </recommendedName>
</protein>
<evidence type="ECO:0000256" key="6">
    <source>
        <dbReference type="SAM" id="MobiDB-lite"/>
    </source>
</evidence>
<dbReference type="PANTHER" id="PTHR15239:SF6">
    <property type="entry name" value="RIBOSOME QUALITY CONTROL COMPLEX SUBUNIT NEMF"/>
    <property type="match status" value="1"/>
</dbReference>
<evidence type="ECO:0000256" key="3">
    <source>
        <dbReference type="ARBA" id="ARBA00022884"/>
    </source>
</evidence>
<dbReference type="GO" id="GO:0043023">
    <property type="term" value="F:ribosomal large subunit binding"/>
    <property type="evidence" value="ECO:0007669"/>
    <property type="project" value="UniProtKB-UniRule"/>
</dbReference>
<dbReference type="OrthoDB" id="9766163at2"/>
<evidence type="ECO:0000259" key="7">
    <source>
        <dbReference type="Pfam" id="PF05670"/>
    </source>
</evidence>
<dbReference type="HAMAP" id="MF_00844_B">
    <property type="entry name" value="RqcH_B"/>
    <property type="match status" value="1"/>
</dbReference>
<feature type="compositionally biased region" description="Basic residues" evidence="6">
    <location>
        <begin position="431"/>
        <end position="444"/>
    </location>
</feature>